<accession>A0A314ZIU5</accession>
<keyword evidence="2" id="KW-1185">Reference proteome</keyword>
<dbReference type="OrthoDB" id="428480at2759"/>
<dbReference type="AlphaFoldDB" id="A0A314ZIU5"/>
<proteinExistence type="predicted"/>
<comment type="caution">
    <text evidence="1">The sequence shown here is derived from an EMBL/GenBank/DDBJ whole genome shotgun (WGS) entry which is preliminary data.</text>
</comment>
<evidence type="ECO:0000313" key="2">
    <source>
        <dbReference type="Proteomes" id="UP000250321"/>
    </source>
</evidence>
<dbReference type="Proteomes" id="UP000250321">
    <property type="component" value="Unassembled WGS sequence"/>
</dbReference>
<protein>
    <submittedName>
        <fullName evidence="1">Uncharacterized protein</fullName>
    </submittedName>
</protein>
<evidence type="ECO:0000313" key="1">
    <source>
        <dbReference type="EMBL" id="PQQ17138.1"/>
    </source>
</evidence>
<dbReference type="EMBL" id="PJQY01000164">
    <property type="protein sequence ID" value="PQQ17138.1"/>
    <property type="molecule type" value="Genomic_DNA"/>
</dbReference>
<reference evidence="1 2" key="1">
    <citation type="submission" date="2018-02" db="EMBL/GenBank/DDBJ databases">
        <title>Draft genome of wild Prunus yedoensis var. nudiflora.</title>
        <authorList>
            <person name="Baek S."/>
            <person name="Kim J.-H."/>
            <person name="Choi K."/>
            <person name="Kim G.-B."/>
            <person name="Cho A."/>
            <person name="Jang H."/>
            <person name="Shin C.-H."/>
            <person name="Yu H.-J."/>
            <person name="Mun J.-H."/>
        </authorList>
    </citation>
    <scope>NUCLEOTIDE SEQUENCE [LARGE SCALE GENOMIC DNA]</scope>
    <source>
        <strain evidence="2">cv. Jeju island</strain>
        <tissue evidence="1">Leaf</tissue>
    </source>
</reference>
<sequence length="237" mass="26921">MDLPNSFGGRTSVPEEDDIKKIIAPLRTEKILASKIERLLSTASGIPLVRDERIRGLFQMKCSTLRDKCKCYGFPRLAVACWKLLRANKISDNIFDELDAVKNEFFVLANSLRPALGTIEFLHEMIDMVVTDFGHFYDINTLNLDGRKKKNTTAPTSAQKIPFCSHVHLVLNHISFLSRPYVFCKLEVLNSAKEVNDSLTYLWPMLSKFTFGNKIIYMSTHNILSSQGKTNKSLVML</sequence>
<gene>
    <name evidence="1" type="ORF">Pyn_27859</name>
</gene>
<name>A0A314ZIU5_PRUYE</name>
<organism evidence="1 2">
    <name type="scientific">Prunus yedoensis var. nudiflora</name>
    <dbReference type="NCBI Taxonomy" id="2094558"/>
    <lineage>
        <taxon>Eukaryota</taxon>
        <taxon>Viridiplantae</taxon>
        <taxon>Streptophyta</taxon>
        <taxon>Embryophyta</taxon>
        <taxon>Tracheophyta</taxon>
        <taxon>Spermatophyta</taxon>
        <taxon>Magnoliopsida</taxon>
        <taxon>eudicotyledons</taxon>
        <taxon>Gunneridae</taxon>
        <taxon>Pentapetalae</taxon>
        <taxon>rosids</taxon>
        <taxon>fabids</taxon>
        <taxon>Rosales</taxon>
        <taxon>Rosaceae</taxon>
        <taxon>Amygdaloideae</taxon>
        <taxon>Amygdaleae</taxon>
        <taxon>Prunus</taxon>
    </lineage>
</organism>